<dbReference type="RefSeq" id="WP_380914345.1">
    <property type="nucleotide sequence ID" value="NZ_JBHTLS010000134.1"/>
</dbReference>
<dbReference type="PANTHER" id="PTHR42784:SF1">
    <property type="entry name" value="PYRANOSE 2-OXIDASE"/>
    <property type="match status" value="1"/>
</dbReference>
<dbReference type="InterPro" id="IPR007867">
    <property type="entry name" value="GMC_OxRtase_C"/>
</dbReference>
<dbReference type="Gene3D" id="3.50.50.60">
    <property type="entry name" value="FAD/NAD(P)-binding domain"/>
    <property type="match status" value="2"/>
</dbReference>
<comment type="cofactor">
    <cofactor evidence="1">
        <name>FAD</name>
        <dbReference type="ChEBI" id="CHEBI:57692"/>
    </cofactor>
</comment>
<dbReference type="SUPFAM" id="SSF51905">
    <property type="entry name" value="FAD/NAD(P)-binding domain"/>
    <property type="match status" value="1"/>
</dbReference>
<dbReference type="InterPro" id="IPR003953">
    <property type="entry name" value="FAD-dep_OxRdtase_2_FAD-bd"/>
</dbReference>
<keyword evidence="5" id="KW-0560">Oxidoreductase</keyword>
<comment type="caution">
    <text evidence="8">The sequence shown here is derived from an EMBL/GenBank/DDBJ whole genome shotgun (WGS) entry which is preliminary data.</text>
</comment>
<evidence type="ECO:0000256" key="1">
    <source>
        <dbReference type="ARBA" id="ARBA00001974"/>
    </source>
</evidence>
<evidence type="ECO:0000313" key="9">
    <source>
        <dbReference type="Proteomes" id="UP001597203"/>
    </source>
</evidence>
<proteinExistence type="inferred from homology"/>
<dbReference type="Proteomes" id="UP001597203">
    <property type="component" value="Unassembled WGS sequence"/>
</dbReference>
<dbReference type="InterPro" id="IPR051473">
    <property type="entry name" value="P2Ox-like"/>
</dbReference>
<gene>
    <name evidence="8" type="ORF">ACFQ24_19720</name>
</gene>
<accession>A0ABW3P506</accession>
<organism evidence="8 9">
    <name type="scientific">Sphingobium olei</name>
    <dbReference type="NCBI Taxonomy" id="420955"/>
    <lineage>
        <taxon>Bacteria</taxon>
        <taxon>Pseudomonadati</taxon>
        <taxon>Pseudomonadota</taxon>
        <taxon>Alphaproteobacteria</taxon>
        <taxon>Sphingomonadales</taxon>
        <taxon>Sphingomonadaceae</taxon>
        <taxon>Sphingobium</taxon>
    </lineage>
</organism>
<protein>
    <submittedName>
        <fullName evidence="8">GMC oxidoreductase</fullName>
    </submittedName>
</protein>
<dbReference type="EMBL" id="JBHTLS010000134">
    <property type="protein sequence ID" value="MFD1107099.1"/>
    <property type="molecule type" value="Genomic_DNA"/>
</dbReference>
<evidence type="ECO:0000259" key="7">
    <source>
        <dbReference type="Pfam" id="PF05199"/>
    </source>
</evidence>
<dbReference type="InterPro" id="IPR036188">
    <property type="entry name" value="FAD/NAD-bd_sf"/>
</dbReference>
<evidence type="ECO:0000259" key="6">
    <source>
        <dbReference type="Pfam" id="PF00890"/>
    </source>
</evidence>
<keyword evidence="3" id="KW-0285">Flavoprotein</keyword>
<comment type="similarity">
    <text evidence="2">Belongs to the GMC oxidoreductase family.</text>
</comment>
<evidence type="ECO:0000256" key="4">
    <source>
        <dbReference type="ARBA" id="ARBA00022827"/>
    </source>
</evidence>
<dbReference type="Pfam" id="PF05199">
    <property type="entry name" value="GMC_oxred_C"/>
    <property type="match status" value="1"/>
</dbReference>
<feature type="domain" description="FAD-dependent oxidoreductase 2 FAD-binding" evidence="6">
    <location>
        <begin position="16"/>
        <end position="222"/>
    </location>
</feature>
<name>A0ABW3P506_9SPHN</name>
<evidence type="ECO:0000256" key="2">
    <source>
        <dbReference type="ARBA" id="ARBA00010790"/>
    </source>
</evidence>
<keyword evidence="9" id="KW-1185">Reference proteome</keyword>
<dbReference type="Pfam" id="PF00890">
    <property type="entry name" value="FAD_binding_2"/>
    <property type="match status" value="1"/>
</dbReference>
<evidence type="ECO:0000313" key="8">
    <source>
        <dbReference type="EMBL" id="MFD1107099.1"/>
    </source>
</evidence>
<sequence>MLIDGIAGLKDQRGRIVIVGSGPVGLGLAVDLARRDIPVMLLESGESNANPVVQQLSDAELTDARRHDKMAVAVARRLGGTSNLWGARCLPFDPVDFAPRDFVDARWPIRYTDLAPYWDRAIRSTAAGANHFDTSPILSQDADDGFTADRLERWANVQAAQNVHADAIRSMPALEVRTRCTVTDLKTAGGRVERLTVAHSITGETVDIDVDTVVLAAGGIETTRLLLAAQKVNPGLFGGPDGPLGRHYMGHLIGEIADVTFSSSDIGRAFDFHVDDYGSYVRRRLVASDRTQIENRLLNCAFWPVVAPVADPRHRSAILSMVYLALSVGPLGRLIVAEAIRRRHALDKPQRIAAHVRNLIVGAPSAAAFAAQFFWRRYFRPERLPGFFVQNAANRYGLFYHSEQAPHPDSRVVLTDQVDRLGLPKLKIDLRFTDQDVDSVVCTHDLLDQWMRKVGMGVLHYRMPLEERAAAVMEQAAHGTHQVGLARMADDRTQGVVDGDLACFDLPNLFLATTAVLPTSGQANPTLTAVALALRLGDRLAQRMTSKPEVHTPMSKVASL</sequence>
<keyword evidence="4" id="KW-0274">FAD</keyword>
<reference evidence="9" key="1">
    <citation type="journal article" date="2019" name="Int. J. Syst. Evol. Microbiol.">
        <title>The Global Catalogue of Microorganisms (GCM) 10K type strain sequencing project: providing services to taxonomists for standard genome sequencing and annotation.</title>
        <authorList>
            <consortium name="The Broad Institute Genomics Platform"/>
            <consortium name="The Broad Institute Genome Sequencing Center for Infectious Disease"/>
            <person name="Wu L."/>
            <person name="Ma J."/>
        </authorList>
    </citation>
    <scope>NUCLEOTIDE SEQUENCE [LARGE SCALE GENOMIC DNA]</scope>
    <source>
        <strain evidence="9">CCUG 54329</strain>
    </source>
</reference>
<evidence type="ECO:0000256" key="3">
    <source>
        <dbReference type="ARBA" id="ARBA00022630"/>
    </source>
</evidence>
<dbReference type="PANTHER" id="PTHR42784">
    <property type="entry name" value="PYRANOSE 2-OXIDASE"/>
    <property type="match status" value="1"/>
</dbReference>
<evidence type="ECO:0000256" key="5">
    <source>
        <dbReference type="ARBA" id="ARBA00023002"/>
    </source>
</evidence>
<feature type="domain" description="Glucose-methanol-choline oxidoreductase C-terminal" evidence="7">
    <location>
        <begin position="406"/>
        <end position="533"/>
    </location>
</feature>